<reference evidence="1" key="1">
    <citation type="submission" date="2022-05" db="EMBL/GenBank/DDBJ databases">
        <authorList>
            <person name="Jo J.-H."/>
            <person name="Im W.-T."/>
        </authorList>
    </citation>
    <scope>NUCLEOTIDE SEQUENCE</scope>
    <source>
        <strain evidence="1">RG327</strain>
    </source>
</reference>
<organism evidence="1 2">
    <name type="scientific">Sphingomonas anseongensis</name>
    <dbReference type="NCBI Taxonomy" id="2908207"/>
    <lineage>
        <taxon>Bacteria</taxon>
        <taxon>Pseudomonadati</taxon>
        <taxon>Pseudomonadota</taxon>
        <taxon>Alphaproteobacteria</taxon>
        <taxon>Sphingomonadales</taxon>
        <taxon>Sphingomonadaceae</taxon>
        <taxon>Sphingomonas</taxon>
    </lineage>
</organism>
<evidence type="ECO:0000313" key="2">
    <source>
        <dbReference type="Proteomes" id="UP001165343"/>
    </source>
</evidence>
<dbReference type="RefSeq" id="WP_249867674.1">
    <property type="nucleotide sequence ID" value="NZ_JAMGBC010000001.1"/>
</dbReference>
<dbReference type="Pfam" id="PF19883">
    <property type="entry name" value="DUF6356"/>
    <property type="match status" value="1"/>
</dbReference>
<dbReference type="InterPro" id="IPR045936">
    <property type="entry name" value="DUF6356"/>
</dbReference>
<accession>A0ABT0REN1</accession>
<protein>
    <submittedName>
        <fullName evidence="1">DUF6356 family protein</fullName>
    </submittedName>
</protein>
<comment type="caution">
    <text evidence="1">The sequence shown here is derived from an EMBL/GenBank/DDBJ whole genome shotgun (WGS) entry which is preliminary data.</text>
</comment>
<dbReference type="Proteomes" id="UP001165343">
    <property type="component" value="Unassembled WGS sequence"/>
</dbReference>
<gene>
    <name evidence="1" type="ORF">LZ519_05295</name>
</gene>
<proteinExistence type="predicted"/>
<evidence type="ECO:0000313" key="1">
    <source>
        <dbReference type="EMBL" id="MCL6678734.1"/>
    </source>
</evidence>
<name>A0ABT0REN1_9SPHN</name>
<dbReference type="EMBL" id="JAMGBC010000001">
    <property type="protein sequence ID" value="MCL6678734.1"/>
    <property type="molecule type" value="Genomic_DNA"/>
</dbReference>
<sequence>MATTKQRKLEESQGGIVDRLFLEHPRSLDMSWAGHGAGAVKVGLQLIGAGIAALIHAVVPGIFGETASTTVIRMHDHIQKLNAKRDA</sequence>
<keyword evidence="2" id="KW-1185">Reference proteome</keyword>